<feature type="compositionally biased region" description="Low complexity" evidence="1">
    <location>
        <begin position="607"/>
        <end position="618"/>
    </location>
</feature>
<accession>A0AAE0HAQ2</accession>
<reference evidence="2" key="1">
    <citation type="journal article" date="2023" name="Mol. Phylogenet. Evol.">
        <title>Genome-scale phylogeny and comparative genomics of the fungal order Sordariales.</title>
        <authorList>
            <person name="Hensen N."/>
            <person name="Bonometti L."/>
            <person name="Westerberg I."/>
            <person name="Brannstrom I.O."/>
            <person name="Guillou S."/>
            <person name="Cros-Aarteil S."/>
            <person name="Calhoun S."/>
            <person name="Haridas S."/>
            <person name="Kuo A."/>
            <person name="Mondo S."/>
            <person name="Pangilinan J."/>
            <person name="Riley R."/>
            <person name="LaButti K."/>
            <person name="Andreopoulos B."/>
            <person name="Lipzen A."/>
            <person name="Chen C."/>
            <person name="Yan M."/>
            <person name="Daum C."/>
            <person name="Ng V."/>
            <person name="Clum A."/>
            <person name="Steindorff A."/>
            <person name="Ohm R.A."/>
            <person name="Martin F."/>
            <person name="Silar P."/>
            <person name="Natvig D.O."/>
            <person name="Lalanne C."/>
            <person name="Gautier V."/>
            <person name="Ament-Velasquez S.L."/>
            <person name="Kruys A."/>
            <person name="Hutchinson M.I."/>
            <person name="Powell A.J."/>
            <person name="Barry K."/>
            <person name="Miller A.N."/>
            <person name="Grigoriev I.V."/>
            <person name="Debuchy R."/>
            <person name="Gladieux P."/>
            <person name="Hiltunen Thoren M."/>
            <person name="Johannesson H."/>
        </authorList>
    </citation>
    <scope>NUCLEOTIDE SEQUENCE</scope>
    <source>
        <strain evidence="2">CBS 168.71</strain>
    </source>
</reference>
<feature type="compositionally biased region" description="Basic residues" evidence="1">
    <location>
        <begin position="145"/>
        <end position="154"/>
    </location>
</feature>
<feature type="compositionally biased region" description="Polar residues" evidence="1">
    <location>
        <begin position="363"/>
        <end position="372"/>
    </location>
</feature>
<sequence>MCTYDYTPYTGCEDGPQHYYIQWLKCGIAVEEGRYCSMDTSSKVEQLRKLSANVLSCPLHGPIAVQQFVLEPANQQPVDEDEPERSRARSSARRSAASRGRAPRTAGSDRDPEQPARRPVRKQRSRREMAPESSDSESSSSFSARRPRVANRGKRMTDREAMGRRRSRTPQASSHQRSISADIAPPPPLPLSMRHGRSEVSLPLRTDFEGQREDHQKSFNGRPQSRPKNSIDIPRTIGVVGLPSSPDMHHRGSVHRSRSEAGLTAGVDLLPELPVQKGPLSPASDSSPDQNPDMPFSTPGRRGRRTGPRSVRDRSVDTTMRRIDEHEVQDPETRNSTTTASPEPQHPTQYATAHIPHHRRSNSRPQLNNLQIPKNREPYQRDAYSAPTATPPETEISHPDRSIPRTRARSLRHIDTSPVSPTTILPPPQLPTHTSARSSEAGSGETASIRSTRSRRFEDQVAEGRKWAAAREHHIPPPPTSSTPTPPPLPDVLAHMSSLSDTNLPLGGAGVGVGVGVGMGAGAAWAGRGSVDSGYLSGHHTQRSWETVGVSSAAVSAAGEVGVGSGVGAGAAGSNGNGNGKGGRNTLHKTPPPSAQAQGQGAGLAHGGAPQQQQQQQQKRPVPAPLNLHHHHQQQHGGAGAGSGLPPCALPVSLMSPGFQSDADASSAGKGAKATLLQRMGLRRKFSGLVGWDKDRGGGREVGVEG</sequence>
<dbReference type="EMBL" id="JAUEPN010000006">
    <property type="protein sequence ID" value="KAK3293038.1"/>
    <property type="molecule type" value="Genomic_DNA"/>
</dbReference>
<gene>
    <name evidence="2" type="ORF">B0H64DRAFT_363361</name>
</gene>
<feature type="compositionally biased region" description="Low complexity" evidence="1">
    <location>
        <begin position="132"/>
        <end position="143"/>
    </location>
</feature>
<name>A0AAE0HAQ2_9PEZI</name>
<feature type="compositionally biased region" description="Polar residues" evidence="1">
    <location>
        <begin position="334"/>
        <end position="351"/>
    </location>
</feature>
<evidence type="ECO:0000313" key="2">
    <source>
        <dbReference type="EMBL" id="KAK3293038.1"/>
    </source>
</evidence>
<feature type="compositionally biased region" description="Basic and acidic residues" evidence="1">
    <location>
        <begin position="310"/>
        <end position="333"/>
    </location>
</feature>
<proteinExistence type="predicted"/>
<feature type="compositionally biased region" description="Polar residues" evidence="1">
    <location>
        <begin position="218"/>
        <end position="228"/>
    </location>
</feature>
<feature type="compositionally biased region" description="Basic and acidic residues" evidence="1">
    <location>
        <begin position="206"/>
        <end position="217"/>
    </location>
</feature>
<dbReference type="RefSeq" id="XP_062656552.1">
    <property type="nucleotide sequence ID" value="XM_062801801.1"/>
</dbReference>
<feature type="compositionally biased region" description="Basic and acidic residues" evidence="1">
    <location>
        <begin position="107"/>
        <end position="116"/>
    </location>
</feature>
<feature type="compositionally biased region" description="Polar residues" evidence="1">
    <location>
        <begin position="169"/>
        <end position="179"/>
    </location>
</feature>
<dbReference type="AlphaFoldDB" id="A0AAE0HAQ2"/>
<comment type="caution">
    <text evidence="2">The sequence shown here is derived from an EMBL/GenBank/DDBJ whole genome shotgun (WGS) entry which is preliminary data.</text>
</comment>
<feature type="compositionally biased region" description="Gly residues" evidence="1">
    <location>
        <begin position="570"/>
        <end position="583"/>
    </location>
</feature>
<protein>
    <submittedName>
        <fullName evidence="2">Uncharacterized protein</fullName>
    </submittedName>
</protein>
<feature type="region of interest" description="Disordered" evidence="1">
    <location>
        <begin position="570"/>
        <end position="623"/>
    </location>
</feature>
<feature type="compositionally biased region" description="Low complexity" evidence="1">
    <location>
        <begin position="93"/>
        <end position="106"/>
    </location>
</feature>
<evidence type="ECO:0000256" key="1">
    <source>
        <dbReference type="SAM" id="MobiDB-lite"/>
    </source>
</evidence>
<keyword evidence="3" id="KW-1185">Reference proteome</keyword>
<reference evidence="2" key="2">
    <citation type="submission" date="2023-06" db="EMBL/GenBank/DDBJ databases">
        <authorList>
            <consortium name="Lawrence Berkeley National Laboratory"/>
            <person name="Haridas S."/>
            <person name="Hensen N."/>
            <person name="Bonometti L."/>
            <person name="Westerberg I."/>
            <person name="Brannstrom I.O."/>
            <person name="Guillou S."/>
            <person name="Cros-Aarteil S."/>
            <person name="Calhoun S."/>
            <person name="Kuo A."/>
            <person name="Mondo S."/>
            <person name="Pangilinan J."/>
            <person name="Riley R."/>
            <person name="Labutti K."/>
            <person name="Andreopoulos B."/>
            <person name="Lipzen A."/>
            <person name="Chen C."/>
            <person name="Yanf M."/>
            <person name="Daum C."/>
            <person name="Ng V."/>
            <person name="Clum A."/>
            <person name="Steindorff A."/>
            <person name="Ohm R."/>
            <person name="Martin F."/>
            <person name="Silar P."/>
            <person name="Natvig D."/>
            <person name="Lalanne C."/>
            <person name="Gautier V."/>
            <person name="Ament-Velasquez S.L."/>
            <person name="Kruys A."/>
            <person name="Hutchinson M.I."/>
            <person name="Powell A.J."/>
            <person name="Barry K."/>
            <person name="Miller A.N."/>
            <person name="Grigoriev I.V."/>
            <person name="Debuchy R."/>
            <person name="Gladieux P."/>
            <person name="Thoren M.H."/>
            <person name="Johannesson H."/>
        </authorList>
    </citation>
    <scope>NUCLEOTIDE SEQUENCE</scope>
    <source>
        <strain evidence="2">CBS 168.71</strain>
    </source>
</reference>
<feature type="compositionally biased region" description="Basic and acidic residues" evidence="1">
    <location>
        <begin position="455"/>
        <end position="475"/>
    </location>
</feature>
<evidence type="ECO:0000313" key="3">
    <source>
        <dbReference type="Proteomes" id="UP001278766"/>
    </source>
</evidence>
<feature type="compositionally biased region" description="Polar residues" evidence="1">
    <location>
        <begin position="435"/>
        <end position="451"/>
    </location>
</feature>
<organism evidence="2 3">
    <name type="scientific">Chaetomium fimeti</name>
    <dbReference type="NCBI Taxonomy" id="1854472"/>
    <lineage>
        <taxon>Eukaryota</taxon>
        <taxon>Fungi</taxon>
        <taxon>Dikarya</taxon>
        <taxon>Ascomycota</taxon>
        <taxon>Pezizomycotina</taxon>
        <taxon>Sordariomycetes</taxon>
        <taxon>Sordariomycetidae</taxon>
        <taxon>Sordariales</taxon>
        <taxon>Chaetomiaceae</taxon>
        <taxon>Chaetomium</taxon>
    </lineage>
</organism>
<dbReference type="GeneID" id="87838749"/>
<feature type="compositionally biased region" description="Pro residues" evidence="1">
    <location>
        <begin position="476"/>
        <end position="490"/>
    </location>
</feature>
<dbReference type="Proteomes" id="UP001278766">
    <property type="component" value="Unassembled WGS sequence"/>
</dbReference>
<feature type="region of interest" description="Disordered" evidence="1">
    <location>
        <begin position="273"/>
        <end position="495"/>
    </location>
</feature>
<feature type="region of interest" description="Disordered" evidence="1">
    <location>
        <begin position="74"/>
        <end position="260"/>
    </location>
</feature>